<keyword evidence="3 4" id="KW-0687">Ribonucleoprotein</keyword>
<dbReference type="GO" id="GO:0006412">
    <property type="term" value="P:translation"/>
    <property type="evidence" value="ECO:0007669"/>
    <property type="project" value="InterPro"/>
</dbReference>
<evidence type="ECO:0000256" key="1">
    <source>
        <dbReference type="ARBA" id="ARBA00006598"/>
    </source>
</evidence>
<keyword evidence="6" id="KW-1185">Reference proteome</keyword>
<evidence type="ECO:0000256" key="2">
    <source>
        <dbReference type="ARBA" id="ARBA00022980"/>
    </source>
</evidence>
<keyword evidence="2 4" id="KW-0689">Ribosomal protein</keyword>
<name>A0AAX4PFP3_9CHLO</name>
<dbReference type="InterPro" id="IPR018265">
    <property type="entry name" value="Ribosomal_bL35_CS"/>
</dbReference>
<dbReference type="Pfam" id="PF01632">
    <property type="entry name" value="Ribosomal_L35p"/>
    <property type="match status" value="1"/>
</dbReference>
<dbReference type="HAMAP" id="MF_00514">
    <property type="entry name" value="Ribosomal_bL35"/>
    <property type="match status" value="1"/>
</dbReference>
<dbReference type="SUPFAM" id="SSF143034">
    <property type="entry name" value="L35p-like"/>
    <property type="match status" value="1"/>
</dbReference>
<organism evidence="5 6">
    <name type="scientific">Chloropicon roscoffensis</name>
    <dbReference type="NCBI Taxonomy" id="1461544"/>
    <lineage>
        <taxon>Eukaryota</taxon>
        <taxon>Viridiplantae</taxon>
        <taxon>Chlorophyta</taxon>
        <taxon>Chloropicophyceae</taxon>
        <taxon>Chloropicales</taxon>
        <taxon>Chloropicaceae</taxon>
        <taxon>Chloropicon</taxon>
    </lineage>
</organism>
<dbReference type="PANTHER" id="PTHR33343">
    <property type="entry name" value="54S RIBOSOMAL PROTEIN BL35M"/>
    <property type="match status" value="1"/>
</dbReference>
<dbReference type="EMBL" id="CP151511">
    <property type="protein sequence ID" value="WZN65227.1"/>
    <property type="molecule type" value="Genomic_DNA"/>
</dbReference>
<proteinExistence type="inferred from homology"/>
<comment type="similarity">
    <text evidence="1 4">Belongs to the bacterial ribosomal protein bL35 family.</text>
</comment>
<dbReference type="GO" id="GO:0003735">
    <property type="term" value="F:structural constituent of ribosome"/>
    <property type="evidence" value="ECO:0007669"/>
    <property type="project" value="InterPro"/>
</dbReference>
<dbReference type="PRINTS" id="PR00064">
    <property type="entry name" value="RIBOSOMALL35"/>
</dbReference>
<dbReference type="GO" id="GO:0015934">
    <property type="term" value="C:large ribosomal subunit"/>
    <property type="evidence" value="ECO:0007669"/>
    <property type="project" value="TreeGrafter"/>
</dbReference>
<dbReference type="AlphaFoldDB" id="A0AAX4PFP3"/>
<dbReference type="NCBIfam" id="TIGR00001">
    <property type="entry name" value="rpmI_bact"/>
    <property type="match status" value="1"/>
</dbReference>
<dbReference type="Proteomes" id="UP001472866">
    <property type="component" value="Chromosome 11"/>
</dbReference>
<evidence type="ECO:0000313" key="6">
    <source>
        <dbReference type="Proteomes" id="UP001472866"/>
    </source>
</evidence>
<accession>A0AAX4PFP3</accession>
<dbReference type="InterPro" id="IPR021137">
    <property type="entry name" value="Ribosomal_bL35-like"/>
</dbReference>
<sequence>MRGLSLGTGRVDARSARPAVVARGLAAQRRHGLGLARTALEIGSKACISSGVASLGLEGVVVSDSASKQVTTSKYKLKTRKAAAKRFKVTGNGKVVRRKQGKQHLNTKKSAKRKRFLGAPAVVEKGDIPNIKGSMPNHKIK</sequence>
<dbReference type="PANTHER" id="PTHR33343:SF1">
    <property type="entry name" value="LARGE RIBOSOMAL SUBUNIT PROTEIN BL35M"/>
    <property type="match status" value="1"/>
</dbReference>
<evidence type="ECO:0000313" key="5">
    <source>
        <dbReference type="EMBL" id="WZN65227.1"/>
    </source>
</evidence>
<evidence type="ECO:0000256" key="4">
    <source>
        <dbReference type="RuleBase" id="RU000568"/>
    </source>
</evidence>
<dbReference type="FunFam" id="4.10.410.60:FF:000001">
    <property type="entry name" value="50S ribosomal protein L35"/>
    <property type="match status" value="1"/>
</dbReference>
<reference evidence="5 6" key="1">
    <citation type="submission" date="2024-03" db="EMBL/GenBank/DDBJ databases">
        <title>Complete genome sequence of the green alga Chloropicon roscoffensis RCC1871.</title>
        <authorList>
            <person name="Lemieux C."/>
            <person name="Pombert J.-F."/>
            <person name="Otis C."/>
            <person name="Turmel M."/>
        </authorList>
    </citation>
    <scope>NUCLEOTIDE SEQUENCE [LARGE SCALE GENOMIC DNA]</scope>
    <source>
        <strain evidence="5 6">RCC1871</strain>
    </source>
</reference>
<dbReference type="InterPro" id="IPR037229">
    <property type="entry name" value="Ribosomal_bL35_sf"/>
</dbReference>
<protein>
    <recommendedName>
        <fullName evidence="4">50S ribosomal protein L35</fullName>
    </recommendedName>
</protein>
<dbReference type="Gene3D" id="4.10.410.60">
    <property type="match status" value="1"/>
</dbReference>
<dbReference type="InterPro" id="IPR001706">
    <property type="entry name" value="Ribosomal_bL35"/>
</dbReference>
<evidence type="ECO:0000256" key="3">
    <source>
        <dbReference type="ARBA" id="ARBA00023274"/>
    </source>
</evidence>
<dbReference type="PROSITE" id="PS00936">
    <property type="entry name" value="RIBOSOMAL_L35"/>
    <property type="match status" value="1"/>
</dbReference>
<gene>
    <name evidence="5" type="ORF">HKI87_11g67840</name>
</gene>